<dbReference type="Proteomes" id="UP000218399">
    <property type="component" value="Unassembled WGS sequence"/>
</dbReference>
<sequence>MTTPSSGQLMRVHRAADETDAYAYSASHPGILVVWATAEDAGSYIDGVKCGIPYYRHQWVQGIVGGRKIWTPPPDLITWWEGEPNNSVSVLAIRVPHNNQGETI</sequence>
<accession>A0A2A2EEB2</accession>
<keyword evidence="2" id="KW-1185">Reference proteome</keyword>
<organism evidence="1 2">
    <name type="scientific">Bifidobacterium criceti</name>
    <dbReference type="NCBI Taxonomy" id="1960969"/>
    <lineage>
        <taxon>Bacteria</taxon>
        <taxon>Bacillati</taxon>
        <taxon>Actinomycetota</taxon>
        <taxon>Actinomycetes</taxon>
        <taxon>Bifidobacteriales</taxon>
        <taxon>Bifidobacteriaceae</taxon>
        <taxon>Bifidobacterium</taxon>
    </lineage>
</organism>
<dbReference type="EMBL" id="MVOH01000015">
    <property type="protein sequence ID" value="PAU67228.1"/>
    <property type="molecule type" value="Genomic_DNA"/>
</dbReference>
<name>A0A2A2EEB2_9BIFI</name>
<gene>
    <name evidence="1" type="ORF">B1526_1312</name>
</gene>
<protein>
    <submittedName>
        <fullName evidence="1">Uncharacterized protein</fullName>
    </submittedName>
</protein>
<dbReference type="AlphaFoldDB" id="A0A2A2EEB2"/>
<evidence type="ECO:0000313" key="2">
    <source>
        <dbReference type="Proteomes" id="UP000218399"/>
    </source>
</evidence>
<comment type="caution">
    <text evidence="1">The sequence shown here is derived from an EMBL/GenBank/DDBJ whole genome shotgun (WGS) entry which is preliminary data.</text>
</comment>
<reference evidence="1 2" key="1">
    <citation type="journal article" date="2017" name="ISME J.">
        <title>Unveiling bifidobacterial biogeography across the mammalian branch of the tree of life.</title>
        <authorList>
            <person name="Milani C."/>
            <person name="Mangifesta M."/>
            <person name="Mancabelli L."/>
            <person name="Lugli G.A."/>
            <person name="James K."/>
            <person name="Duranti S."/>
            <person name="Turroni F."/>
            <person name="Ferrario C."/>
            <person name="Ossiprandi M.C."/>
            <person name="van Sinderen D."/>
            <person name="Ventura M."/>
        </authorList>
    </citation>
    <scope>NUCLEOTIDE SEQUENCE [LARGE SCALE GENOMIC DNA]</scope>
    <source>
        <strain evidence="2">Ham19E</strain>
    </source>
</reference>
<proteinExistence type="predicted"/>
<evidence type="ECO:0000313" key="1">
    <source>
        <dbReference type="EMBL" id="PAU67228.1"/>
    </source>
</evidence>
<dbReference type="RefSeq" id="WP_095615299.1">
    <property type="nucleotide sequence ID" value="NZ_MVOH01000015.1"/>
</dbReference>
<dbReference type="OrthoDB" id="3240615at2"/>